<proteinExistence type="predicted"/>
<comment type="caution">
    <text evidence="3">The sequence shown here is derived from an EMBL/GenBank/DDBJ whole genome shotgun (WGS) entry which is preliminary data.</text>
</comment>
<dbReference type="InterPro" id="IPR029068">
    <property type="entry name" value="Glyas_Bleomycin-R_OHBP_Dase"/>
</dbReference>
<evidence type="ECO:0000256" key="1">
    <source>
        <dbReference type="SAM" id="MobiDB-lite"/>
    </source>
</evidence>
<feature type="domain" description="VOC" evidence="2">
    <location>
        <begin position="11"/>
        <end position="128"/>
    </location>
</feature>
<dbReference type="GO" id="GO:0051213">
    <property type="term" value="F:dioxygenase activity"/>
    <property type="evidence" value="ECO:0007669"/>
    <property type="project" value="UniProtKB-KW"/>
</dbReference>
<protein>
    <submittedName>
        <fullName evidence="3">Putative glyoxalase/Bleomycin resistance protein/Dioxygenase superfamily protein</fullName>
    </submittedName>
</protein>
<dbReference type="OMA" id="GITPFRC"/>
<evidence type="ECO:0000313" key="3">
    <source>
        <dbReference type="EMBL" id="KDN60337.1"/>
    </source>
</evidence>
<dbReference type="STRING" id="1173701.A0A066WUJ6"/>
<keyword evidence="3" id="KW-0560">Oxidoreductase</keyword>
<dbReference type="SUPFAM" id="SSF54593">
    <property type="entry name" value="Glyoxalase/Bleomycin resistance protein/Dihydroxybiphenyl dioxygenase"/>
    <property type="match status" value="1"/>
</dbReference>
<dbReference type="Pfam" id="PF00903">
    <property type="entry name" value="Glyoxalase"/>
    <property type="match status" value="1"/>
</dbReference>
<reference evidence="4" key="1">
    <citation type="journal article" date="2014" name="Genome Announc.">
        <title>Draft genome sequence of Colletotrichum sublineola, a destructive pathogen of cultivated sorghum.</title>
        <authorList>
            <person name="Baroncelli R."/>
            <person name="Sanz-Martin J.M."/>
            <person name="Rech G.E."/>
            <person name="Sukno S.A."/>
            <person name="Thon M.R."/>
        </authorList>
    </citation>
    <scope>NUCLEOTIDE SEQUENCE [LARGE SCALE GENOMIC DNA]</scope>
    <source>
        <strain evidence="4">TX430BB</strain>
    </source>
</reference>
<keyword evidence="4" id="KW-1185">Reference proteome</keyword>
<feature type="region of interest" description="Disordered" evidence="1">
    <location>
        <begin position="136"/>
        <end position="162"/>
    </location>
</feature>
<dbReference type="AlphaFoldDB" id="A0A066WUJ6"/>
<sequence length="162" mass="17668">MASNAVPAPPEIAHLGFRTKNPERLVDFYQKFLGANVVLANDFISILAWDQEHHRLAIINDPTAVAQNEGSCGVDHVALKFASVGDLVKVYRSGKGAGITPFRCVNHGISSSLYYKDPDGNHIEATIDAYRNSEDAQKQYEGPGSLENQVCSVRSRRPAAQS</sequence>
<dbReference type="eggNOG" id="ENOG502T5X8">
    <property type="taxonomic scope" value="Eukaryota"/>
</dbReference>
<dbReference type="PROSITE" id="PS51819">
    <property type="entry name" value="VOC"/>
    <property type="match status" value="1"/>
</dbReference>
<name>A0A066WUJ6_COLSU</name>
<dbReference type="OrthoDB" id="5371818at2759"/>
<dbReference type="InterPro" id="IPR004360">
    <property type="entry name" value="Glyas_Fos-R_dOase_dom"/>
</dbReference>
<dbReference type="InterPro" id="IPR037523">
    <property type="entry name" value="VOC_core"/>
</dbReference>
<dbReference type="HOGENOM" id="CLU_046006_19_0_1"/>
<evidence type="ECO:0000313" key="4">
    <source>
        <dbReference type="Proteomes" id="UP000027238"/>
    </source>
</evidence>
<evidence type="ECO:0000259" key="2">
    <source>
        <dbReference type="PROSITE" id="PS51819"/>
    </source>
</evidence>
<accession>A0A066WUJ6</accession>
<keyword evidence="3" id="KW-0223">Dioxygenase</keyword>
<gene>
    <name evidence="3" type="ORF">CSUB01_03502</name>
</gene>
<dbReference type="EMBL" id="JMSE01001519">
    <property type="protein sequence ID" value="KDN60337.1"/>
    <property type="molecule type" value="Genomic_DNA"/>
</dbReference>
<organism evidence="3 4">
    <name type="scientific">Colletotrichum sublineola</name>
    <name type="common">Sorghum anthracnose fungus</name>
    <dbReference type="NCBI Taxonomy" id="1173701"/>
    <lineage>
        <taxon>Eukaryota</taxon>
        <taxon>Fungi</taxon>
        <taxon>Dikarya</taxon>
        <taxon>Ascomycota</taxon>
        <taxon>Pezizomycotina</taxon>
        <taxon>Sordariomycetes</taxon>
        <taxon>Hypocreomycetidae</taxon>
        <taxon>Glomerellales</taxon>
        <taxon>Glomerellaceae</taxon>
        <taxon>Colletotrichum</taxon>
        <taxon>Colletotrichum graminicola species complex</taxon>
    </lineage>
</organism>
<dbReference type="Gene3D" id="3.10.180.10">
    <property type="entry name" value="2,3-Dihydroxybiphenyl 1,2-Dioxygenase, domain 1"/>
    <property type="match status" value="1"/>
</dbReference>
<dbReference type="Proteomes" id="UP000027238">
    <property type="component" value="Unassembled WGS sequence"/>
</dbReference>